<organism evidence="2 3">
    <name type="scientific">Pedobacter agri</name>
    <dbReference type="NCBI Taxonomy" id="454586"/>
    <lineage>
        <taxon>Bacteria</taxon>
        <taxon>Pseudomonadati</taxon>
        <taxon>Bacteroidota</taxon>
        <taxon>Sphingobacteriia</taxon>
        <taxon>Sphingobacteriales</taxon>
        <taxon>Sphingobacteriaceae</taxon>
        <taxon>Pedobacter</taxon>
    </lineage>
</organism>
<evidence type="ECO:0000256" key="1">
    <source>
        <dbReference type="SAM" id="SignalP"/>
    </source>
</evidence>
<dbReference type="EMBL" id="JAPJUH010000002">
    <property type="protein sequence ID" value="MCX3264444.1"/>
    <property type="molecule type" value="Genomic_DNA"/>
</dbReference>
<gene>
    <name evidence="2" type="ORF">OQZ29_06790</name>
</gene>
<protein>
    <recommendedName>
        <fullName evidence="4">LPS export ABC transporter periplasmic protein LptC</fullName>
    </recommendedName>
</protein>
<feature type="chain" id="PRO_5040911175" description="LPS export ABC transporter periplasmic protein LptC" evidence="1">
    <location>
        <begin position="19"/>
        <end position="172"/>
    </location>
</feature>
<feature type="signal peptide" evidence="1">
    <location>
        <begin position="1"/>
        <end position="18"/>
    </location>
</feature>
<dbReference type="RefSeq" id="WP_010602020.1">
    <property type="nucleotide sequence ID" value="NZ_JAPJUH010000002.1"/>
</dbReference>
<keyword evidence="1" id="KW-0732">Signal</keyword>
<comment type="caution">
    <text evidence="2">The sequence shown here is derived from an EMBL/GenBank/DDBJ whole genome shotgun (WGS) entry which is preliminary data.</text>
</comment>
<evidence type="ECO:0000313" key="3">
    <source>
        <dbReference type="Proteomes" id="UP001142592"/>
    </source>
</evidence>
<evidence type="ECO:0000313" key="2">
    <source>
        <dbReference type="EMBL" id="MCX3264444.1"/>
    </source>
</evidence>
<sequence length="172" mass="19715">MKKIFTLIIAIISLNTFAQKKTPPPVARTAGTSDILKTDKRQEDFTIKKTKFNVYLGYQKPSEMRQQSKGDTLQVYKITRDKLNFSHLEIVKYGTKNGKIILEGSYKLLNDTLIVTENFYDYTGSFCITTKYITDKWGLKKVSDDMKGIKLENLTERHLKPAEMKAPPPAKN</sequence>
<name>A0A9X3DBS1_9SPHI</name>
<evidence type="ECO:0008006" key="4">
    <source>
        <dbReference type="Google" id="ProtNLM"/>
    </source>
</evidence>
<proteinExistence type="predicted"/>
<reference evidence="2" key="1">
    <citation type="submission" date="2022-11" db="EMBL/GenBank/DDBJ databases">
        <authorList>
            <person name="Graham C."/>
            <person name="Newman J.D."/>
        </authorList>
    </citation>
    <scope>NUCLEOTIDE SEQUENCE</scope>
    <source>
        <strain evidence="2">DSM 19486</strain>
    </source>
</reference>
<dbReference type="AlphaFoldDB" id="A0A9X3DBS1"/>
<keyword evidence="3" id="KW-1185">Reference proteome</keyword>
<accession>A0A9X3DBS1</accession>
<dbReference type="Proteomes" id="UP001142592">
    <property type="component" value="Unassembled WGS sequence"/>
</dbReference>